<evidence type="ECO:0000313" key="3">
    <source>
        <dbReference type="EMBL" id="UWZ58503.1"/>
    </source>
</evidence>
<dbReference type="AlphaFoldDB" id="A0A9Q9INY8"/>
<accession>A0A9Q9INY8</accession>
<evidence type="ECO:0000313" key="4">
    <source>
        <dbReference type="Proteomes" id="UP001058003"/>
    </source>
</evidence>
<reference evidence="3" key="1">
    <citation type="submission" date="2021-04" db="EMBL/GenBank/DDBJ databases">
        <title>Dactylosporangium aurantiacum NRRL B-8018 full assembly.</title>
        <authorList>
            <person name="Hartkoorn R.C."/>
            <person name="Beaudoing E."/>
            <person name="Hot D."/>
        </authorList>
    </citation>
    <scope>NUCLEOTIDE SEQUENCE</scope>
    <source>
        <strain evidence="3">NRRL B-8018</strain>
    </source>
</reference>
<dbReference type="Proteomes" id="UP001058003">
    <property type="component" value="Chromosome"/>
</dbReference>
<dbReference type="InterPro" id="IPR006016">
    <property type="entry name" value="UspA"/>
</dbReference>
<proteinExistence type="inferred from homology"/>
<comment type="similarity">
    <text evidence="1">Belongs to the universal stress protein A family.</text>
</comment>
<dbReference type="PANTHER" id="PTHR46553:SF3">
    <property type="entry name" value="ADENINE NUCLEOTIDE ALPHA HYDROLASES-LIKE SUPERFAMILY PROTEIN"/>
    <property type="match status" value="1"/>
</dbReference>
<organism evidence="3 4">
    <name type="scientific">Dactylosporangium aurantiacum</name>
    <dbReference type="NCBI Taxonomy" id="35754"/>
    <lineage>
        <taxon>Bacteria</taxon>
        <taxon>Bacillati</taxon>
        <taxon>Actinomycetota</taxon>
        <taxon>Actinomycetes</taxon>
        <taxon>Micromonosporales</taxon>
        <taxon>Micromonosporaceae</taxon>
        <taxon>Dactylosporangium</taxon>
    </lineage>
</organism>
<gene>
    <name evidence="3" type="ORF">Daura_21390</name>
</gene>
<keyword evidence="4" id="KW-1185">Reference proteome</keyword>
<dbReference type="RefSeq" id="WP_033362056.1">
    <property type="nucleotide sequence ID" value="NZ_CP073767.1"/>
</dbReference>
<feature type="domain" description="UspA" evidence="2">
    <location>
        <begin position="6"/>
        <end position="141"/>
    </location>
</feature>
<dbReference type="InterPro" id="IPR006015">
    <property type="entry name" value="Universal_stress_UspA"/>
</dbReference>
<feature type="domain" description="UspA" evidence="2">
    <location>
        <begin position="150"/>
        <end position="285"/>
    </location>
</feature>
<dbReference type="PRINTS" id="PR01438">
    <property type="entry name" value="UNVRSLSTRESS"/>
</dbReference>
<dbReference type="InterPro" id="IPR014729">
    <property type="entry name" value="Rossmann-like_a/b/a_fold"/>
</dbReference>
<evidence type="ECO:0000256" key="1">
    <source>
        <dbReference type="ARBA" id="ARBA00008791"/>
    </source>
</evidence>
<name>A0A9Q9INY8_9ACTN</name>
<sequence>MNGERAVVVGADGGEPSTQAVRWAAAEAVRRHAPLRVVVAYYWRTPVFAVAPAGELAEAARWSADLLVEDIAREMSVAHPEADVRTEVVQGHPAEVLLTAGEDAALLVLGTRGRHATVGAVLGSVSQQVAVHARCPVVVVRGRTDPTGDVIVGVDGSEPSDRALALGFDEARQRGCGLLALRAVETPLVPVPVGAPPLVYDTAEIQRALTEQAVGQVARASERCPDVRWECHGVVGDAADVLVERSQRAQLAVVGSRGHGGFTGLLLGSVGLRLLHRAHCPVMIAHGAQGSDGPV</sequence>
<protein>
    <submittedName>
        <fullName evidence="3">Universal stress protein</fullName>
    </submittedName>
</protein>
<dbReference type="Pfam" id="PF00582">
    <property type="entry name" value="Usp"/>
    <property type="match status" value="2"/>
</dbReference>
<evidence type="ECO:0000259" key="2">
    <source>
        <dbReference type="Pfam" id="PF00582"/>
    </source>
</evidence>
<dbReference type="Gene3D" id="3.40.50.620">
    <property type="entry name" value="HUPs"/>
    <property type="match status" value="2"/>
</dbReference>
<dbReference type="SUPFAM" id="SSF52402">
    <property type="entry name" value="Adenine nucleotide alpha hydrolases-like"/>
    <property type="match status" value="2"/>
</dbReference>
<dbReference type="KEGG" id="daur:Daura_21390"/>
<dbReference type="PANTHER" id="PTHR46553">
    <property type="entry name" value="ADENINE NUCLEOTIDE ALPHA HYDROLASES-LIKE SUPERFAMILY PROTEIN"/>
    <property type="match status" value="1"/>
</dbReference>
<dbReference type="EMBL" id="CP073767">
    <property type="protein sequence ID" value="UWZ58503.1"/>
    <property type="molecule type" value="Genomic_DNA"/>
</dbReference>